<comment type="similarity">
    <text evidence="4">Belongs to the sel-1 family.</text>
</comment>
<dbReference type="InterPro" id="IPR001245">
    <property type="entry name" value="Ser-Thr/Tyr_kinase_cat_dom"/>
</dbReference>
<evidence type="ECO:0000313" key="7">
    <source>
        <dbReference type="EMBL" id="KAG0250386.1"/>
    </source>
</evidence>
<dbReference type="PROSITE" id="PS00108">
    <property type="entry name" value="PROTEIN_KINASE_ST"/>
    <property type="match status" value="1"/>
</dbReference>
<dbReference type="GO" id="GO:0005524">
    <property type="term" value="F:ATP binding"/>
    <property type="evidence" value="ECO:0007669"/>
    <property type="project" value="UniProtKB-UniRule"/>
</dbReference>
<sequence>MEAKPSITQSLLVLRNKLGSGTFGVVHQALYGDQPCAAKEIFARRSELDRETIDKEISVLQRLRFRHIIQFYRTHEQPDCIYILMELAEKGSLERAIRKGDIVHDDWTTKTRLAHEIARGLAYIHQEGVLHRDLKSANVLLTKHMEVKLADFGLAQVRSMASAASSASGQAVKGPAGTLRWVAPELLYAAKPMYSTKSDVYALGVVMWEMAANCTRPFRDQHDDALVTLGVKHGHREQLPGDTPTEYRQWVERCWAQDPCDRPNAGSVILVHDKSAEESIDTDGSFLDLVSSGTGLTHAAKVHNHGGDEFEQDAMPGNDDDCVGGLPQTDDDVVTYFYTAAKKENTDAQLFLGWIYGHGRGVVKSERDSFWWYHKAANGGSVVAQVRLAQMYQSGQGVVSSNASKAATWYRRAADCGSAEAQLALGKMYTDGYGVKEDTSQAIRWYKMAAKQGHHEAQTILGQWFALGRGVNQSDEKAVRWLTLAAEQGNPAAQTRLGQMYLDRYPYRRYISSEDTWRTKLTVLLSGTLYKQGEQTNLNLWMAVKWFTRAAEQGSASAQNNLARMYEEGQGGVQSDVEAVKWYTKAAEQGSASAQNNLARMYEEGQGGVQSDVEAVKWYTKAAEQGDAGAQNNLGWMYKEGQGVDQSDVEAVQWFMKAAEQGHAFAQHNLGWMYQYGRGVEQNDVEAVQWYTKAAEQGGAGAQNNLGMYKEGQGVYQSDIEAVQWFTKAAEQGHAVAQHNLGWMYQHGRGVGRSDIEAVK</sequence>
<dbReference type="PROSITE" id="PS50011">
    <property type="entry name" value="PROTEIN_KINASE_DOM"/>
    <property type="match status" value="1"/>
</dbReference>
<keyword evidence="1" id="KW-0808">Transferase</keyword>
<reference evidence="7" key="1">
    <citation type="journal article" date="2020" name="Fungal Divers.">
        <title>Resolving the Mortierellaceae phylogeny through synthesis of multi-gene phylogenetics and phylogenomics.</title>
        <authorList>
            <person name="Vandepol N."/>
            <person name="Liber J."/>
            <person name="Desiro A."/>
            <person name="Na H."/>
            <person name="Kennedy M."/>
            <person name="Barry K."/>
            <person name="Grigoriev I.V."/>
            <person name="Miller A.N."/>
            <person name="O'Donnell K."/>
            <person name="Stajich J.E."/>
            <person name="Bonito G."/>
        </authorList>
    </citation>
    <scope>NUCLEOTIDE SEQUENCE</scope>
    <source>
        <strain evidence="7">BC1065</strain>
    </source>
</reference>
<dbReference type="Gene3D" id="1.25.40.10">
    <property type="entry name" value="Tetratricopeptide repeat domain"/>
    <property type="match status" value="3"/>
</dbReference>
<keyword evidence="3 5" id="KW-0067">ATP-binding</keyword>
<dbReference type="SUPFAM" id="SSF56112">
    <property type="entry name" value="Protein kinase-like (PK-like)"/>
    <property type="match status" value="1"/>
</dbReference>
<evidence type="ECO:0000256" key="5">
    <source>
        <dbReference type="PROSITE-ProRule" id="PRU10141"/>
    </source>
</evidence>
<organism evidence="7 8">
    <name type="scientific">Actinomortierella ambigua</name>
    <dbReference type="NCBI Taxonomy" id="1343610"/>
    <lineage>
        <taxon>Eukaryota</taxon>
        <taxon>Fungi</taxon>
        <taxon>Fungi incertae sedis</taxon>
        <taxon>Mucoromycota</taxon>
        <taxon>Mortierellomycotina</taxon>
        <taxon>Mortierellomycetes</taxon>
        <taxon>Mortierellales</taxon>
        <taxon>Mortierellaceae</taxon>
        <taxon>Actinomortierella</taxon>
    </lineage>
</organism>
<name>A0A9P6TWM9_9FUNG</name>
<accession>A0A9P6TWM9</accession>
<dbReference type="OrthoDB" id="272077at2759"/>
<evidence type="ECO:0000256" key="2">
    <source>
        <dbReference type="ARBA" id="ARBA00022741"/>
    </source>
</evidence>
<dbReference type="SUPFAM" id="SSF81901">
    <property type="entry name" value="HCP-like"/>
    <property type="match status" value="2"/>
</dbReference>
<evidence type="ECO:0000256" key="4">
    <source>
        <dbReference type="ARBA" id="ARBA00038101"/>
    </source>
</evidence>
<dbReference type="PANTHER" id="PTHR11102">
    <property type="entry name" value="SEL-1-LIKE PROTEIN"/>
    <property type="match status" value="1"/>
</dbReference>
<dbReference type="PRINTS" id="PR00109">
    <property type="entry name" value="TYRKINASE"/>
</dbReference>
<keyword evidence="1" id="KW-0418">Kinase</keyword>
<dbReference type="Proteomes" id="UP000807716">
    <property type="component" value="Unassembled WGS sequence"/>
</dbReference>
<dbReference type="Gene3D" id="1.10.510.10">
    <property type="entry name" value="Transferase(Phosphotransferase) domain 1"/>
    <property type="match status" value="1"/>
</dbReference>
<keyword evidence="8" id="KW-1185">Reference proteome</keyword>
<evidence type="ECO:0000256" key="1">
    <source>
        <dbReference type="ARBA" id="ARBA00022527"/>
    </source>
</evidence>
<gene>
    <name evidence="7" type="ORF">DFQ27_009425</name>
</gene>
<dbReference type="AlphaFoldDB" id="A0A9P6TWM9"/>
<evidence type="ECO:0000256" key="3">
    <source>
        <dbReference type="ARBA" id="ARBA00022840"/>
    </source>
</evidence>
<dbReference type="SMART" id="SM00671">
    <property type="entry name" value="SEL1"/>
    <property type="match status" value="11"/>
</dbReference>
<evidence type="ECO:0000259" key="6">
    <source>
        <dbReference type="PROSITE" id="PS50011"/>
    </source>
</evidence>
<dbReference type="SMART" id="SM00220">
    <property type="entry name" value="S_TKc"/>
    <property type="match status" value="1"/>
</dbReference>
<dbReference type="Pfam" id="PF08238">
    <property type="entry name" value="Sel1"/>
    <property type="match status" value="12"/>
</dbReference>
<evidence type="ECO:0000313" key="8">
    <source>
        <dbReference type="Proteomes" id="UP000807716"/>
    </source>
</evidence>
<dbReference type="InterPro" id="IPR050767">
    <property type="entry name" value="Sel1_AlgK"/>
</dbReference>
<dbReference type="Pfam" id="PF07714">
    <property type="entry name" value="PK_Tyr_Ser-Thr"/>
    <property type="match status" value="1"/>
</dbReference>
<feature type="domain" description="Protein kinase" evidence="6">
    <location>
        <begin position="12"/>
        <end position="275"/>
    </location>
</feature>
<dbReference type="InterPro" id="IPR011009">
    <property type="entry name" value="Kinase-like_dom_sf"/>
</dbReference>
<dbReference type="InterPro" id="IPR011990">
    <property type="entry name" value="TPR-like_helical_dom_sf"/>
</dbReference>
<feature type="non-terminal residue" evidence="7">
    <location>
        <position position="760"/>
    </location>
</feature>
<dbReference type="PANTHER" id="PTHR11102:SF160">
    <property type="entry name" value="ERAD-ASSOCIATED E3 UBIQUITIN-PROTEIN LIGASE COMPONENT HRD3"/>
    <property type="match status" value="1"/>
</dbReference>
<dbReference type="GO" id="GO:0004674">
    <property type="term" value="F:protein serine/threonine kinase activity"/>
    <property type="evidence" value="ECO:0007669"/>
    <property type="project" value="UniProtKB-KW"/>
</dbReference>
<proteinExistence type="inferred from homology"/>
<protein>
    <recommendedName>
        <fullName evidence="6">Protein kinase domain-containing protein</fullName>
    </recommendedName>
</protein>
<dbReference type="InterPro" id="IPR017441">
    <property type="entry name" value="Protein_kinase_ATP_BS"/>
</dbReference>
<dbReference type="InterPro" id="IPR008271">
    <property type="entry name" value="Ser/Thr_kinase_AS"/>
</dbReference>
<dbReference type="InterPro" id="IPR006597">
    <property type="entry name" value="Sel1-like"/>
</dbReference>
<feature type="binding site" evidence="5">
    <location>
        <position position="39"/>
    </location>
    <ligand>
        <name>ATP</name>
        <dbReference type="ChEBI" id="CHEBI:30616"/>
    </ligand>
</feature>
<dbReference type="InterPro" id="IPR000719">
    <property type="entry name" value="Prot_kinase_dom"/>
</dbReference>
<keyword evidence="1" id="KW-0723">Serine/threonine-protein kinase</keyword>
<dbReference type="EMBL" id="JAAAJB010000866">
    <property type="protein sequence ID" value="KAG0250386.1"/>
    <property type="molecule type" value="Genomic_DNA"/>
</dbReference>
<dbReference type="PROSITE" id="PS00107">
    <property type="entry name" value="PROTEIN_KINASE_ATP"/>
    <property type="match status" value="1"/>
</dbReference>
<keyword evidence="2 5" id="KW-0547">Nucleotide-binding</keyword>
<comment type="caution">
    <text evidence="7">The sequence shown here is derived from an EMBL/GenBank/DDBJ whole genome shotgun (WGS) entry which is preliminary data.</text>
</comment>